<dbReference type="InterPro" id="IPR021719">
    <property type="entry name" value="Prot_inh_I78"/>
</dbReference>
<evidence type="ECO:0000313" key="1">
    <source>
        <dbReference type="EMBL" id="MBD1598446.1"/>
    </source>
</evidence>
<dbReference type="Pfam" id="PF11720">
    <property type="entry name" value="Inhibitor_I78"/>
    <property type="match status" value="1"/>
</dbReference>
<name>A0ABR7YZC0_9PSED</name>
<dbReference type="Gene3D" id="3.30.10.10">
    <property type="entry name" value="Trypsin Inhibitor V, subunit A"/>
    <property type="match status" value="1"/>
</dbReference>
<proteinExistence type="predicted"/>
<dbReference type="Proteomes" id="UP000805841">
    <property type="component" value="Unassembled WGS sequence"/>
</dbReference>
<organism evidence="1 2">
    <name type="scientific">Pseudomonas typographi</name>
    <dbReference type="NCBI Taxonomy" id="2715964"/>
    <lineage>
        <taxon>Bacteria</taxon>
        <taxon>Pseudomonadati</taxon>
        <taxon>Pseudomonadota</taxon>
        <taxon>Gammaproteobacteria</taxon>
        <taxon>Pseudomonadales</taxon>
        <taxon>Pseudomonadaceae</taxon>
        <taxon>Pseudomonas</taxon>
    </lineage>
</organism>
<gene>
    <name evidence="1" type="ORF">HAQ05_06980</name>
</gene>
<accession>A0ABR7YZC0</accession>
<evidence type="ECO:0000313" key="2">
    <source>
        <dbReference type="Proteomes" id="UP000805841"/>
    </source>
</evidence>
<protein>
    <recommendedName>
        <fullName evidence="3">Peptidase inhibitor I78 family protein</fullName>
    </recommendedName>
</protein>
<dbReference type="RefSeq" id="WP_190418792.1">
    <property type="nucleotide sequence ID" value="NZ_JAAOCA010000007.1"/>
</dbReference>
<evidence type="ECO:0008006" key="3">
    <source>
        <dbReference type="Google" id="ProtNLM"/>
    </source>
</evidence>
<sequence>MDNQHVVQALQHLLGTTYDKTTKSTVTELTGRTRVVGPNDITTREFDLQRVHVRVGAQGRIEAITFG</sequence>
<keyword evidence="2" id="KW-1185">Reference proteome</keyword>
<reference evidence="1 2" key="1">
    <citation type="journal article" date="2020" name="Insects">
        <title>Bacteria Belonging to Pseudomonas typographi sp. nov. from the Bark Beetle Ips typographus Have Genomic Potential to Aid in the Host Ecology.</title>
        <authorList>
            <person name="Peral-Aranega E."/>
            <person name="Saati-Santamaria Z."/>
            <person name="Kolarik M."/>
            <person name="Rivas R."/>
            <person name="Garcia-Fraile P."/>
        </authorList>
    </citation>
    <scope>NUCLEOTIDE SEQUENCE [LARGE SCALE GENOMIC DNA]</scope>
    <source>
        <strain evidence="1 2">CA3A</strain>
    </source>
</reference>
<dbReference type="EMBL" id="JAAOCA010000007">
    <property type="protein sequence ID" value="MBD1598446.1"/>
    <property type="molecule type" value="Genomic_DNA"/>
</dbReference>
<comment type="caution">
    <text evidence="1">The sequence shown here is derived from an EMBL/GenBank/DDBJ whole genome shotgun (WGS) entry which is preliminary data.</text>
</comment>